<dbReference type="Pfam" id="PF00856">
    <property type="entry name" value="SET"/>
    <property type="match status" value="1"/>
</dbReference>
<dbReference type="PROSITE" id="PS50280">
    <property type="entry name" value="SET"/>
    <property type="match status" value="1"/>
</dbReference>
<evidence type="ECO:0000256" key="2">
    <source>
        <dbReference type="ARBA" id="ARBA00022454"/>
    </source>
</evidence>
<evidence type="ECO:0000313" key="7">
    <source>
        <dbReference type="EMBL" id="PIT92579.1"/>
    </source>
</evidence>
<evidence type="ECO:0000256" key="4">
    <source>
        <dbReference type="ARBA" id="ARBA00022679"/>
    </source>
</evidence>
<dbReference type="AlphaFoldDB" id="A0A2M6WIH8"/>
<dbReference type="SMART" id="SM00317">
    <property type="entry name" value="SET"/>
    <property type="match status" value="1"/>
</dbReference>
<dbReference type="InterPro" id="IPR046341">
    <property type="entry name" value="SET_dom_sf"/>
</dbReference>
<comment type="caution">
    <text evidence="7">The sequence shown here is derived from an EMBL/GenBank/DDBJ whole genome shotgun (WGS) entry which is preliminary data.</text>
</comment>
<dbReference type="PANTHER" id="PTHR22884">
    <property type="entry name" value="SET DOMAIN PROTEINS"/>
    <property type="match status" value="1"/>
</dbReference>
<sequence length="155" mass="18188">MHRFFFSQAVFFDTLNSYMSRKKKTLRRNTFLQLKRSRAGLGLFAGVSIKKGEFVIEYTGDVISDKEADERGGKYLFDINTRWTIDAKDRKHLARYINHSCRPNCQPEIEHKKINIYAKRNIVAGEELTYNYGKEYFDEFIKPDGCKCEACLLYS</sequence>
<comment type="subcellular location">
    <subcellularLocation>
        <location evidence="1">Chromosome</location>
    </subcellularLocation>
</comment>
<feature type="domain" description="SET" evidence="6">
    <location>
        <begin position="30"/>
        <end position="133"/>
    </location>
</feature>
<dbReference type="GO" id="GO:0008168">
    <property type="term" value="F:methyltransferase activity"/>
    <property type="evidence" value="ECO:0007669"/>
    <property type="project" value="UniProtKB-KW"/>
</dbReference>
<name>A0A2M6WIH8_9BACT</name>
<evidence type="ECO:0000256" key="1">
    <source>
        <dbReference type="ARBA" id="ARBA00004286"/>
    </source>
</evidence>
<reference evidence="8" key="1">
    <citation type="submission" date="2017-09" db="EMBL/GenBank/DDBJ databases">
        <title>Depth-based differentiation of microbial function through sediment-hosted aquifers and enrichment of novel symbionts in the deep terrestrial subsurface.</title>
        <authorList>
            <person name="Probst A.J."/>
            <person name="Ladd B."/>
            <person name="Jarett J.K."/>
            <person name="Geller-Mcgrath D.E."/>
            <person name="Sieber C.M.K."/>
            <person name="Emerson J.B."/>
            <person name="Anantharaman K."/>
            <person name="Thomas B.C."/>
            <person name="Malmstrom R."/>
            <person name="Stieglmeier M."/>
            <person name="Klingl A."/>
            <person name="Woyke T."/>
            <person name="Ryan C.M."/>
            <person name="Banfield J.F."/>
        </authorList>
    </citation>
    <scope>NUCLEOTIDE SEQUENCE [LARGE SCALE GENOMIC DNA]</scope>
</reference>
<organism evidence="7 8">
    <name type="scientific">Candidatus Harrisonbacteria bacterium CG10_big_fil_rev_8_21_14_0_10_42_17</name>
    <dbReference type="NCBI Taxonomy" id="1974584"/>
    <lineage>
        <taxon>Bacteria</taxon>
        <taxon>Candidatus Harrisoniibacteriota</taxon>
    </lineage>
</organism>
<dbReference type="Gene3D" id="2.170.270.10">
    <property type="entry name" value="SET domain"/>
    <property type="match status" value="1"/>
</dbReference>
<dbReference type="SUPFAM" id="SSF82199">
    <property type="entry name" value="SET domain"/>
    <property type="match status" value="1"/>
</dbReference>
<proteinExistence type="predicted"/>
<evidence type="ECO:0000256" key="3">
    <source>
        <dbReference type="ARBA" id="ARBA00022603"/>
    </source>
</evidence>
<dbReference type="InterPro" id="IPR050777">
    <property type="entry name" value="SET2_Histone-Lys_MeTrsfase"/>
</dbReference>
<evidence type="ECO:0000313" key="8">
    <source>
        <dbReference type="Proteomes" id="UP000228635"/>
    </source>
</evidence>
<dbReference type="InterPro" id="IPR001214">
    <property type="entry name" value="SET_dom"/>
</dbReference>
<evidence type="ECO:0000259" key="6">
    <source>
        <dbReference type="PROSITE" id="PS50280"/>
    </source>
</evidence>
<protein>
    <recommendedName>
        <fullName evidence="6">SET domain-containing protein</fullName>
    </recommendedName>
</protein>
<keyword evidence="2" id="KW-0158">Chromosome</keyword>
<keyword evidence="4" id="KW-0808">Transferase</keyword>
<accession>A0A2M6WIH8</accession>
<keyword evidence="5" id="KW-0949">S-adenosyl-L-methionine</keyword>
<dbReference type="EMBL" id="PFBA01000013">
    <property type="protein sequence ID" value="PIT92579.1"/>
    <property type="molecule type" value="Genomic_DNA"/>
</dbReference>
<gene>
    <name evidence="7" type="ORF">COU08_01120</name>
</gene>
<keyword evidence="3" id="KW-0489">Methyltransferase</keyword>
<dbReference type="GO" id="GO:0005694">
    <property type="term" value="C:chromosome"/>
    <property type="evidence" value="ECO:0007669"/>
    <property type="project" value="UniProtKB-SubCell"/>
</dbReference>
<dbReference type="GO" id="GO:0032259">
    <property type="term" value="P:methylation"/>
    <property type="evidence" value="ECO:0007669"/>
    <property type="project" value="UniProtKB-KW"/>
</dbReference>
<evidence type="ECO:0000256" key="5">
    <source>
        <dbReference type="ARBA" id="ARBA00022691"/>
    </source>
</evidence>
<dbReference type="Proteomes" id="UP000228635">
    <property type="component" value="Unassembled WGS sequence"/>
</dbReference>